<protein>
    <submittedName>
        <fullName evidence="1">Uncharacterized protein</fullName>
    </submittedName>
</protein>
<evidence type="ECO:0000313" key="2">
    <source>
        <dbReference type="Proteomes" id="UP000182427"/>
    </source>
</evidence>
<proteinExistence type="predicted"/>
<gene>
    <name evidence="1" type="ORF">SAMN05444167_2434</name>
</gene>
<organism evidence="1 2">
    <name type="scientific">Terriglobus roseus</name>
    <dbReference type="NCBI Taxonomy" id="392734"/>
    <lineage>
        <taxon>Bacteria</taxon>
        <taxon>Pseudomonadati</taxon>
        <taxon>Acidobacteriota</taxon>
        <taxon>Terriglobia</taxon>
        <taxon>Terriglobales</taxon>
        <taxon>Acidobacteriaceae</taxon>
        <taxon>Terriglobus</taxon>
    </lineage>
</organism>
<keyword evidence="2" id="KW-1185">Reference proteome</keyword>
<sequence>MICRGSGVGVKALRPRSGARMRGLDADPTSAKLRKFGECHSPQDIADHSAPKQQFGHFVETSSHQSSRYKSFKILVPGGGANPHEVALGGF</sequence>
<dbReference type="Proteomes" id="UP000182427">
    <property type="component" value="Chromosome I"/>
</dbReference>
<dbReference type="AlphaFoldDB" id="A0A1G7L4V8"/>
<dbReference type="EMBL" id="LT629690">
    <property type="protein sequence ID" value="SDF44582.1"/>
    <property type="molecule type" value="Genomic_DNA"/>
</dbReference>
<accession>A0A1G7L4V8</accession>
<name>A0A1G7L4V8_9BACT</name>
<evidence type="ECO:0000313" key="1">
    <source>
        <dbReference type="EMBL" id="SDF44582.1"/>
    </source>
</evidence>
<reference evidence="1 2" key="1">
    <citation type="submission" date="2016-10" db="EMBL/GenBank/DDBJ databases">
        <authorList>
            <person name="de Groot N.N."/>
        </authorList>
    </citation>
    <scope>NUCLEOTIDE SEQUENCE [LARGE SCALE GENOMIC DNA]</scope>
    <source>
        <strain evidence="1 2">GAS232</strain>
    </source>
</reference>